<dbReference type="Proteomes" id="UP000295499">
    <property type="component" value="Unassembled WGS sequence"/>
</dbReference>
<protein>
    <submittedName>
        <fullName evidence="1">Uncharacterized protein</fullName>
    </submittedName>
</protein>
<keyword evidence="2" id="KW-1185">Reference proteome</keyword>
<evidence type="ECO:0000313" key="1">
    <source>
        <dbReference type="EMBL" id="TDO21927.1"/>
    </source>
</evidence>
<evidence type="ECO:0000313" key="2">
    <source>
        <dbReference type="Proteomes" id="UP000295499"/>
    </source>
</evidence>
<comment type="caution">
    <text evidence="1">The sequence shown here is derived from an EMBL/GenBank/DDBJ whole genome shotgun (WGS) entry which is preliminary data.</text>
</comment>
<sequence>MSQISTKINLAALPGVSVRKFKSAGSQIADTDCLVIPIAYNHLFQGEKGVYIDLTGFVIKNKTGDSKDTHLVKQSFSKEIFDKMTDEEKKATPILGGHIVWPDRVLGESNTPLPVHNEEDDLPF</sequence>
<dbReference type="AlphaFoldDB" id="A0A4R6IIX7"/>
<accession>A0A4R6IIX7</accession>
<dbReference type="OrthoDB" id="798565at2"/>
<organism evidence="1 2">
    <name type="scientific">Pedobacter duraquae</name>
    <dbReference type="NCBI Taxonomy" id="425511"/>
    <lineage>
        <taxon>Bacteria</taxon>
        <taxon>Pseudomonadati</taxon>
        <taxon>Bacteroidota</taxon>
        <taxon>Sphingobacteriia</taxon>
        <taxon>Sphingobacteriales</taxon>
        <taxon>Sphingobacteriaceae</taxon>
        <taxon>Pedobacter</taxon>
    </lineage>
</organism>
<reference evidence="1 2" key="1">
    <citation type="submission" date="2019-03" db="EMBL/GenBank/DDBJ databases">
        <title>Genomic Encyclopedia of Archaeal and Bacterial Type Strains, Phase II (KMG-II): from individual species to whole genera.</title>
        <authorList>
            <person name="Goeker M."/>
        </authorList>
    </citation>
    <scope>NUCLEOTIDE SEQUENCE [LARGE SCALE GENOMIC DNA]</scope>
    <source>
        <strain evidence="1 2">DSM 19034</strain>
    </source>
</reference>
<dbReference type="EMBL" id="SNWM01000003">
    <property type="protein sequence ID" value="TDO21927.1"/>
    <property type="molecule type" value="Genomic_DNA"/>
</dbReference>
<proteinExistence type="predicted"/>
<gene>
    <name evidence="1" type="ORF">CLV32_3035</name>
</gene>
<name>A0A4R6IIX7_9SPHI</name>
<dbReference type="RefSeq" id="WP_133556826.1">
    <property type="nucleotide sequence ID" value="NZ_SNWM01000003.1"/>
</dbReference>